<organism evidence="5 6">
    <name type="scientific">Parolsenella catena</name>
    <dbReference type="NCBI Taxonomy" id="2003188"/>
    <lineage>
        <taxon>Bacteria</taxon>
        <taxon>Bacillati</taxon>
        <taxon>Actinomycetota</taxon>
        <taxon>Coriobacteriia</taxon>
        <taxon>Coriobacteriales</taxon>
        <taxon>Atopobiaceae</taxon>
        <taxon>Parolsenella</taxon>
    </lineage>
</organism>
<evidence type="ECO:0000313" key="6">
    <source>
        <dbReference type="Proteomes" id="UP000273154"/>
    </source>
</evidence>
<sequence>MFLELSGLKKSFSGHEVIHDVSLSVQRGEIVCLLGASGCGKTTTLRLVGGFLVPDAGSVTLDGTDVTRMPPEVRPTSTVFQSYALFPHLTVAGNVAYGLRQAGVGRAEAEERARQMLDAVGLEDQADAGVADISGGQRQRVALARSLVLGPKVLLLDEPFSNLDANLRLRMRREVRDIQRRFGVTMLFVTHDREEAMAFGDRIAVMHEGRLVQVGTPREVYRHPADLYCARFLGHVNELDLPGGHALFRAEDVVVGREGGLAATVEESVFLGGTCELRLLVDAPGSPEILARVPGDQQYARGARVPLDIARTFQIKGKESTND</sequence>
<dbReference type="GO" id="GO:0022857">
    <property type="term" value="F:transmembrane transporter activity"/>
    <property type="evidence" value="ECO:0007669"/>
    <property type="project" value="InterPro"/>
</dbReference>
<dbReference type="OrthoDB" id="3180400at2"/>
<dbReference type="InterPro" id="IPR027417">
    <property type="entry name" value="P-loop_NTPase"/>
</dbReference>
<evidence type="ECO:0000259" key="4">
    <source>
        <dbReference type="PROSITE" id="PS50893"/>
    </source>
</evidence>
<dbReference type="PANTHER" id="PTHR42781:SF4">
    <property type="entry name" value="SPERMIDINE_PUTRESCINE IMPORT ATP-BINDING PROTEIN POTA"/>
    <property type="match status" value="1"/>
</dbReference>
<keyword evidence="1" id="KW-0813">Transport</keyword>
<dbReference type="InterPro" id="IPR050093">
    <property type="entry name" value="ABC_SmlMolc_Importer"/>
</dbReference>
<dbReference type="EMBL" id="AP019367">
    <property type="protein sequence ID" value="BBH49921.1"/>
    <property type="molecule type" value="Genomic_DNA"/>
</dbReference>
<proteinExistence type="predicted"/>
<keyword evidence="2" id="KW-0547">Nucleotide-binding</keyword>
<dbReference type="Pfam" id="PF00005">
    <property type="entry name" value="ABC_tran"/>
    <property type="match status" value="1"/>
</dbReference>
<dbReference type="PROSITE" id="PS50893">
    <property type="entry name" value="ABC_TRANSPORTER_2"/>
    <property type="match status" value="1"/>
</dbReference>
<dbReference type="SUPFAM" id="SSF50331">
    <property type="entry name" value="MOP-like"/>
    <property type="match status" value="1"/>
</dbReference>
<dbReference type="Gene3D" id="3.40.50.300">
    <property type="entry name" value="P-loop containing nucleotide triphosphate hydrolases"/>
    <property type="match status" value="1"/>
</dbReference>
<dbReference type="SMART" id="SM00382">
    <property type="entry name" value="AAA"/>
    <property type="match status" value="1"/>
</dbReference>
<name>A0A3G9JWR5_9ACTN</name>
<accession>A0A3G9JWR5</accession>
<feature type="domain" description="ABC transporter" evidence="4">
    <location>
        <begin position="3"/>
        <end position="233"/>
    </location>
</feature>
<protein>
    <submittedName>
        <fullName evidence="5">Spermidine/putrescine ABC transporter ATP-binding protein</fullName>
    </submittedName>
</protein>
<dbReference type="FunFam" id="3.40.50.300:FF:000133">
    <property type="entry name" value="Spermidine/putrescine import ATP-binding protein PotA"/>
    <property type="match status" value="1"/>
</dbReference>
<dbReference type="GO" id="GO:0005524">
    <property type="term" value="F:ATP binding"/>
    <property type="evidence" value="ECO:0007669"/>
    <property type="project" value="UniProtKB-KW"/>
</dbReference>
<dbReference type="AlphaFoldDB" id="A0A3G9JWR5"/>
<dbReference type="Proteomes" id="UP000273154">
    <property type="component" value="Chromosome"/>
</dbReference>
<dbReference type="PROSITE" id="PS00211">
    <property type="entry name" value="ABC_TRANSPORTER_1"/>
    <property type="match status" value="1"/>
</dbReference>
<dbReference type="GeneID" id="88848645"/>
<evidence type="ECO:0000256" key="2">
    <source>
        <dbReference type="ARBA" id="ARBA00022741"/>
    </source>
</evidence>
<keyword evidence="6" id="KW-1185">Reference proteome</keyword>
<dbReference type="PANTHER" id="PTHR42781">
    <property type="entry name" value="SPERMIDINE/PUTRESCINE IMPORT ATP-BINDING PROTEIN POTA"/>
    <property type="match status" value="1"/>
</dbReference>
<dbReference type="RefSeq" id="WP_126421359.1">
    <property type="nucleotide sequence ID" value="NZ_AP019367.1"/>
</dbReference>
<evidence type="ECO:0000313" key="5">
    <source>
        <dbReference type="EMBL" id="BBH49921.1"/>
    </source>
</evidence>
<dbReference type="InterPro" id="IPR013611">
    <property type="entry name" value="Transp-assoc_OB_typ2"/>
</dbReference>
<evidence type="ECO:0000256" key="3">
    <source>
        <dbReference type="ARBA" id="ARBA00022840"/>
    </source>
</evidence>
<reference evidence="6" key="1">
    <citation type="submission" date="2018-11" db="EMBL/GenBank/DDBJ databases">
        <title>Comparative genomics of Parolsenella catena and Libanicoccus massiliensis: Reclassification of Libanicoccus massiliensis as Parolsenella massiliensis comb. nov.</title>
        <authorList>
            <person name="Sakamoto M."/>
            <person name="Ikeyama N."/>
            <person name="Murakami T."/>
            <person name="Mori H."/>
            <person name="Yuki M."/>
            <person name="Ohkuma M."/>
        </authorList>
    </citation>
    <scope>NUCLEOTIDE SEQUENCE [LARGE SCALE GENOMIC DNA]</scope>
    <source>
        <strain evidence="6">JCM 31932</strain>
    </source>
</reference>
<dbReference type="SUPFAM" id="SSF52540">
    <property type="entry name" value="P-loop containing nucleoside triphosphate hydrolases"/>
    <property type="match status" value="1"/>
</dbReference>
<dbReference type="InterPro" id="IPR017871">
    <property type="entry name" value="ABC_transporter-like_CS"/>
</dbReference>
<evidence type="ECO:0000256" key="1">
    <source>
        <dbReference type="ARBA" id="ARBA00022448"/>
    </source>
</evidence>
<keyword evidence="3 5" id="KW-0067">ATP-binding</keyword>
<dbReference type="GO" id="GO:0016887">
    <property type="term" value="F:ATP hydrolysis activity"/>
    <property type="evidence" value="ECO:0007669"/>
    <property type="project" value="InterPro"/>
</dbReference>
<dbReference type="InterPro" id="IPR003593">
    <property type="entry name" value="AAA+_ATPase"/>
</dbReference>
<dbReference type="Pfam" id="PF08402">
    <property type="entry name" value="TOBE_2"/>
    <property type="match status" value="1"/>
</dbReference>
<gene>
    <name evidence="5" type="primary">potA</name>
    <name evidence="5" type="ORF">Pcatena_05080</name>
</gene>
<dbReference type="KEGG" id="pcat:Pcatena_05080"/>
<dbReference type="GO" id="GO:0043190">
    <property type="term" value="C:ATP-binding cassette (ABC) transporter complex"/>
    <property type="evidence" value="ECO:0007669"/>
    <property type="project" value="InterPro"/>
</dbReference>
<dbReference type="InterPro" id="IPR008995">
    <property type="entry name" value="Mo/tungstate-bd_C_term_dom"/>
</dbReference>
<dbReference type="InterPro" id="IPR003439">
    <property type="entry name" value="ABC_transporter-like_ATP-bd"/>
</dbReference>